<evidence type="ECO:0000313" key="3">
    <source>
        <dbReference type="EMBL" id="RHZ44646.1"/>
    </source>
</evidence>
<proteinExistence type="predicted"/>
<evidence type="ECO:0000256" key="1">
    <source>
        <dbReference type="SAM" id="MobiDB-lite"/>
    </source>
</evidence>
<dbReference type="PANTHER" id="PTHR42264">
    <property type="entry name" value="EPHRIN_REC_LIKE DOMAIN-CONTAINING PROTEIN"/>
    <property type="match status" value="1"/>
</dbReference>
<dbReference type="EMBL" id="PQFF01000567">
    <property type="protein sequence ID" value="RHZ44646.1"/>
    <property type="molecule type" value="Genomic_DNA"/>
</dbReference>
<sequence length="327" mass="37404">MGKKIIQCIPLPTELILEIFSYIPTRQLCKFMILSRSMNTEIRKILILRFNDTFWNSHRRLLVLMTRYLLDFVPINNTFDFQFHKFDKTTLHATFTLDTTQPTGTLGPNHSKLWGLKLRGDGILRDNFINEPLLYSDWDCPTELNESRIYVFDSETDKEHPFLKTFFVTNGQLKTPTNECKSTDGLWNSYVTGRGKNKLPKAKFIGRNKKKMEDEDDDNNNNSSSSDNNNNNNNNNSSSSNNINNNSSGNNDNNNNNNNNNNNSNNNNNNNNNGHVLGVIESVIIKAPMLMASIEEKIQDKYLGGVKFIVLEGGQKYLKKKKTCTIS</sequence>
<dbReference type="CDD" id="cd09917">
    <property type="entry name" value="F-box_SF"/>
    <property type="match status" value="1"/>
</dbReference>
<dbReference type="SUPFAM" id="SSF81383">
    <property type="entry name" value="F-box domain"/>
    <property type="match status" value="1"/>
</dbReference>
<protein>
    <recommendedName>
        <fullName evidence="2">F-box domain-containing protein</fullName>
    </recommendedName>
</protein>
<feature type="region of interest" description="Disordered" evidence="1">
    <location>
        <begin position="201"/>
        <end position="273"/>
    </location>
</feature>
<name>A0A397G5L7_9GLOM</name>
<dbReference type="OrthoDB" id="2305507at2759"/>
<gene>
    <name evidence="3" type="ORF">Glove_714g3</name>
</gene>
<evidence type="ECO:0000313" key="4">
    <source>
        <dbReference type="Proteomes" id="UP000266861"/>
    </source>
</evidence>
<feature type="compositionally biased region" description="Low complexity" evidence="1">
    <location>
        <begin position="220"/>
        <end position="273"/>
    </location>
</feature>
<dbReference type="InterPro" id="IPR036047">
    <property type="entry name" value="F-box-like_dom_sf"/>
</dbReference>
<dbReference type="SMART" id="SM00256">
    <property type="entry name" value="FBOX"/>
    <property type="match status" value="1"/>
</dbReference>
<dbReference type="AlphaFoldDB" id="A0A397G5L7"/>
<dbReference type="Proteomes" id="UP000266861">
    <property type="component" value="Unassembled WGS sequence"/>
</dbReference>
<organism evidence="3 4">
    <name type="scientific">Diversispora epigaea</name>
    <dbReference type="NCBI Taxonomy" id="1348612"/>
    <lineage>
        <taxon>Eukaryota</taxon>
        <taxon>Fungi</taxon>
        <taxon>Fungi incertae sedis</taxon>
        <taxon>Mucoromycota</taxon>
        <taxon>Glomeromycotina</taxon>
        <taxon>Glomeromycetes</taxon>
        <taxon>Diversisporales</taxon>
        <taxon>Diversisporaceae</taxon>
        <taxon>Diversispora</taxon>
    </lineage>
</organism>
<reference evidence="3 4" key="1">
    <citation type="submission" date="2018-08" db="EMBL/GenBank/DDBJ databases">
        <title>Genome and evolution of the arbuscular mycorrhizal fungus Diversispora epigaea (formerly Glomus versiforme) and its bacterial endosymbionts.</title>
        <authorList>
            <person name="Sun X."/>
            <person name="Fei Z."/>
            <person name="Harrison M."/>
        </authorList>
    </citation>
    <scope>NUCLEOTIDE SEQUENCE [LARGE SCALE GENOMIC DNA]</scope>
    <source>
        <strain evidence="3 4">IT104</strain>
    </source>
</reference>
<accession>A0A397G5L7</accession>
<evidence type="ECO:0000259" key="2">
    <source>
        <dbReference type="PROSITE" id="PS50181"/>
    </source>
</evidence>
<feature type="domain" description="F-box" evidence="2">
    <location>
        <begin position="5"/>
        <end position="58"/>
    </location>
</feature>
<feature type="compositionally biased region" description="Basic residues" evidence="1">
    <location>
        <begin position="201"/>
        <end position="210"/>
    </location>
</feature>
<dbReference type="Pfam" id="PF00646">
    <property type="entry name" value="F-box"/>
    <property type="match status" value="1"/>
</dbReference>
<dbReference type="PROSITE" id="PS50181">
    <property type="entry name" value="FBOX"/>
    <property type="match status" value="1"/>
</dbReference>
<keyword evidence="4" id="KW-1185">Reference proteome</keyword>
<comment type="caution">
    <text evidence="3">The sequence shown here is derived from an EMBL/GenBank/DDBJ whole genome shotgun (WGS) entry which is preliminary data.</text>
</comment>
<dbReference type="InterPro" id="IPR001810">
    <property type="entry name" value="F-box_dom"/>
</dbReference>